<evidence type="ECO:0000313" key="2">
    <source>
        <dbReference type="Proteomes" id="UP000516444"/>
    </source>
</evidence>
<dbReference type="AlphaFoldDB" id="A0A7G1PC50"/>
<dbReference type="RefSeq" id="WP_055511794.1">
    <property type="nucleotide sequence ID" value="NZ_AP023440.1"/>
</dbReference>
<keyword evidence="2" id="KW-1185">Reference proteome</keyword>
<proteinExistence type="predicted"/>
<accession>A0A7G1PC50</accession>
<organism evidence="1 2">
    <name type="scientific">Streptomyces aurantiacus</name>
    <dbReference type="NCBI Taxonomy" id="47760"/>
    <lineage>
        <taxon>Bacteria</taxon>
        <taxon>Bacillati</taxon>
        <taxon>Actinomycetota</taxon>
        <taxon>Actinomycetes</taxon>
        <taxon>Kitasatosporales</taxon>
        <taxon>Streptomycetaceae</taxon>
        <taxon>Streptomyces</taxon>
        <taxon>Streptomyces aurantiacus group</taxon>
    </lineage>
</organism>
<dbReference type="KEGG" id="sgm:GCM10017557_70100"/>
<dbReference type="Proteomes" id="UP000516444">
    <property type="component" value="Chromosome"/>
</dbReference>
<gene>
    <name evidence="1" type="ORF">GCM10017557_70100</name>
</gene>
<evidence type="ECO:0000313" key="1">
    <source>
        <dbReference type="EMBL" id="BCL32151.1"/>
    </source>
</evidence>
<reference evidence="1 2" key="1">
    <citation type="journal article" date="2014" name="Int. J. Syst. Evol. Microbiol.">
        <title>Complete genome sequence of Corynebacterium casei LMG S-19264T (=DSM 44701T), isolated from a smear-ripened cheese.</title>
        <authorList>
            <consortium name="US DOE Joint Genome Institute (JGI-PGF)"/>
            <person name="Walter F."/>
            <person name="Albersmeier A."/>
            <person name="Kalinowski J."/>
            <person name="Ruckert C."/>
        </authorList>
    </citation>
    <scope>NUCLEOTIDE SEQUENCE [LARGE SCALE GENOMIC DNA]</scope>
    <source>
        <strain evidence="1 2">JCM 4677</strain>
    </source>
</reference>
<name>A0A7G1PC50_9ACTN</name>
<protein>
    <submittedName>
        <fullName evidence="1">Uncharacterized protein</fullName>
    </submittedName>
</protein>
<sequence length="183" mass="19636">MMRGESREVFATAEGELEAREYVRPVWARTQGGWIRVDTSLAATADGAIAPKASTVGTEFSGGGGTQPLVRMERAGRELSLSWPTPLPKPQLEGAVATYASVLPDVDLRMTAQEDGFTQLLVVRTARAAASEDLAELWLKLSAQDLDVQETDEGGLRALDFGAKGAVFEAPKPMMPDTEPETT</sequence>
<dbReference type="EMBL" id="AP023440">
    <property type="protein sequence ID" value="BCL32151.1"/>
    <property type="molecule type" value="Genomic_DNA"/>
</dbReference>